<keyword evidence="1" id="KW-1133">Transmembrane helix</keyword>
<name>A0A6C0CQ03_9ZZZZ</name>
<protein>
    <recommendedName>
        <fullName evidence="3">Lectin/glucanase superfamily protein</fullName>
    </recommendedName>
</protein>
<evidence type="ECO:0000256" key="1">
    <source>
        <dbReference type="SAM" id="Phobius"/>
    </source>
</evidence>
<keyword evidence="1" id="KW-0812">Transmembrane</keyword>
<accession>A0A6C0CQ03</accession>
<dbReference type="AlphaFoldDB" id="A0A6C0CQ03"/>
<keyword evidence="1" id="KW-0472">Membrane</keyword>
<reference evidence="2" key="1">
    <citation type="journal article" date="2020" name="Nature">
        <title>Giant virus diversity and host interactions through global metagenomics.</title>
        <authorList>
            <person name="Schulz F."/>
            <person name="Roux S."/>
            <person name="Paez-Espino D."/>
            <person name="Jungbluth S."/>
            <person name="Walsh D.A."/>
            <person name="Denef V.J."/>
            <person name="McMahon K.D."/>
            <person name="Konstantinidis K.T."/>
            <person name="Eloe-Fadrosh E.A."/>
            <person name="Kyrpides N.C."/>
            <person name="Woyke T."/>
        </authorList>
    </citation>
    <scope>NUCLEOTIDE SEQUENCE</scope>
    <source>
        <strain evidence="2">GVMAG-M-3300021425-30</strain>
    </source>
</reference>
<dbReference type="Gene3D" id="2.60.120.200">
    <property type="match status" value="1"/>
</dbReference>
<dbReference type="Pfam" id="PF13385">
    <property type="entry name" value="Laminin_G_3"/>
    <property type="match status" value="1"/>
</dbReference>
<dbReference type="SUPFAM" id="SSF49899">
    <property type="entry name" value="Concanavalin A-like lectins/glucanases"/>
    <property type="match status" value="1"/>
</dbReference>
<dbReference type="EMBL" id="MN739467">
    <property type="protein sequence ID" value="QHT06307.1"/>
    <property type="molecule type" value="Genomic_DNA"/>
</dbReference>
<dbReference type="InterPro" id="IPR013320">
    <property type="entry name" value="ConA-like_dom_sf"/>
</dbReference>
<organism evidence="2">
    <name type="scientific">viral metagenome</name>
    <dbReference type="NCBI Taxonomy" id="1070528"/>
    <lineage>
        <taxon>unclassified sequences</taxon>
        <taxon>metagenomes</taxon>
        <taxon>organismal metagenomes</taxon>
    </lineage>
</organism>
<sequence length="295" mass="33214">MNNQFARVSDSSSGFSQFNSNKYLAGTKEFLESNSIVAKFAFLLLVLILFVMALRLGTLILSYLFSPSPSPILINGMVDAKQMLKIPQDPNVTGAIPIMRSNNDRDGLVFTWSVWMFIDDLQYRQNEYRHVFSKGNDDVNVTQVPIGMTKPNNAPGLYIAPGTNNLVVVMNTFNKIDEEIIVEDIPLNKWINVIIRVDEQHKLDVYINGKLVRRHILASIPKQNYGDVYCSLNGGFSGYTSALRYFNTALGTNQIQSIVDAGPNLKMIGSNMKNSMPRYLSLRWFFSGANDMYNP</sequence>
<feature type="transmembrane region" description="Helical" evidence="1">
    <location>
        <begin position="40"/>
        <end position="65"/>
    </location>
</feature>
<evidence type="ECO:0008006" key="3">
    <source>
        <dbReference type="Google" id="ProtNLM"/>
    </source>
</evidence>
<proteinExistence type="predicted"/>
<evidence type="ECO:0000313" key="2">
    <source>
        <dbReference type="EMBL" id="QHT06307.1"/>
    </source>
</evidence>